<dbReference type="Pfam" id="PF02550">
    <property type="entry name" value="AcetylCoA_hydro"/>
    <property type="match status" value="1"/>
</dbReference>
<dbReference type="InterPro" id="IPR038460">
    <property type="entry name" value="AcetylCoA_hyd_C_sf"/>
</dbReference>
<dbReference type="Pfam" id="PF13336">
    <property type="entry name" value="AcetylCoA_hyd_C"/>
    <property type="match status" value="1"/>
</dbReference>
<comment type="caution">
    <text evidence="5">The sequence shown here is derived from an EMBL/GenBank/DDBJ whole genome shotgun (WGS) entry which is preliminary data.</text>
</comment>
<dbReference type="GO" id="GO:0016787">
    <property type="term" value="F:hydrolase activity"/>
    <property type="evidence" value="ECO:0007669"/>
    <property type="project" value="UniProtKB-KW"/>
</dbReference>
<dbReference type="PANTHER" id="PTHR21432:SF20">
    <property type="entry name" value="ACETYL-COA HYDROLASE"/>
    <property type="match status" value="1"/>
</dbReference>
<dbReference type="InterPro" id="IPR003702">
    <property type="entry name" value="ActCoA_hydro_N"/>
</dbReference>
<dbReference type="EMBL" id="JAWLKE010000003">
    <property type="protein sequence ID" value="MDV6230614.1"/>
    <property type="molecule type" value="Genomic_DNA"/>
</dbReference>
<dbReference type="Gene3D" id="3.40.1080.20">
    <property type="entry name" value="Acetyl-CoA hydrolase/transferase C-terminal domain"/>
    <property type="match status" value="1"/>
</dbReference>
<sequence length="409" mass="43622">MVDFTRTLASGMGVWWGQASAEPRPLVDRLLEQAPEIGPLRLFTGLSWNDQLAQSMAPTDTMVSYGGLGALRALGDSDRLDVVPCHYSALPRMFAERRLPSDVGLLQVAPPDREGMCSLGIGVDYMADAANHTQILYAEINHRMPVVPGSPALSIDRFTDTLETDRPLVEEDRRPAGAEDRAIAGLVAALVDDGDCLQVGIGSMGAAIFDALSGHRDLGVHTGMITDGVVQLIDKGVVTGSRKQIDTGFATAGTALGSTDLYERISSLPVLFRPTSYTHAPQVLARLDSLVAVNFAIEVDLTGQVGAEISRGTYLGAVGGQVDFARAAAVTGKRSIIALRSTVRGRSSIKFALDEGVVTTARADVDCVVTEHGVAHLRGQPLAERRRRLIEIAAPEFRDGLAELVRTSL</sequence>
<proteinExistence type="inferred from homology"/>
<dbReference type="Gene3D" id="3.40.1080.10">
    <property type="entry name" value="Glutaconate Coenzyme A-transferase"/>
    <property type="match status" value="1"/>
</dbReference>
<protein>
    <submittedName>
        <fullName evidence="5">Acetyl-CoA hydrolase/transferase C-terminal domain-containing protein</fullName>
    </submittedName>
</protein>
<evidence type="ECO:0000256" key="1">
    <source>
        <dbReference type="ARBA" id="ARBA00009632"/>
    </source>
</evidence>
<reference evidence="5 6" key="1">
    <citation type="submission" date="2023-10" db="EMBL/GenBank/DDBJ databases">
        <title>Development of a sustainable strategy for remediation of hydrocarbon-contaminated territories based on the waste exchange concept.</title>
        <authorList>
            <person name="Krivoruchko A."/>
        </authorList>
    </citation>
    <scope>NUCLEOTIDE SEQUENCE [LARGE SCALE GENOMIC DNA]</scope>
    <source>
        <strain evidence="5 6">IEGM 1322</strain>
    </source>
</reference>
<gene>
    <name evidence="5" type="ORF">R3P95_08650</name>
</gene>
<dbReference type="Proteomes" id="UP001185899">
    <property type="component" value="Unassembled WGS sequence"/>
</dbReference>
<organism evidence="5 6">
    <name type="scientific">Rhodococcus cercidiphylli</name>
    <dbReference type="NCBI Taxonomy" id="489916"/>
    <lineage>
        <taxon>Bacteria</taxon>
        <taxon>Bacillati</taxon>
        <taxon>Actinomycetota</taxon>
        <taxon>Actinomycetes</taxon>
        <taxon>Mycobacteriales</taxon>
        <taxon>Nocardiaceae</taxon>
        <taxon>Rhodococcus</taxon>
    </lineage>
</organism>
<evidence type="ECO:0000256" key="2">
    <source>
        <dbReference type="ARBA" id="ARBA00022679"/>
    </source>
</evidence>
<evidence type="ECO:0000313" key="5">
    <source>
        <dbReference type="EMBL" id="MDV6230614.1"/>
    </source>
</evidence>
<evidence type="ECO:0000259" key="3">
    <source>
        <dbReference type="Pfam" id="PF02550"/>
    </source>
</evidence>
<keyword evidence="6" id="KW-1185">Reference proteome</keyword>
<dbReference type="PANTHER" id="PTHR21432">
    <property type="entry name" value="ACETYL-COA HYDROLASE-RELATED"/>
    <property type="match status" value="1"/>
</dbReference>
<feature type="domain" description="Acetyl-CoA hydrolase/transferase N-terminal" evidence="3">
    <location>
        <begin position="77"/>
        <end position="161"/>
    </location>
</feature>
<dbReference type="SUPFAM" id="SSF100950">
    <property type="entry name" value="NagB/RpiA/CoA transferase-like"/>
    <property type="match status" value="2"/>
</dbReference>
<feature type="domain" description="Acetyl-CoA hydrolase/transferase C-terminal" evidence="4">
    <location>
        <begin position="257"/>
        <end position="403"/>
    </location>
</feature>
<accession>A0ABU4AWK2</accession>
<dbReference type="InterPro" id="IPR026888">
    <property type="entry name" value="AcetylCoA_hyd_C"/>
</dbReference>
<name>A0ABU4AWK2_9NOCA</name>
<keyword evidence="2" id="KW-0808">Transferase</keyword>
<dbReference type="RefSeq" id="WP_317548047.1">
    <property type="nucleotide sequence ID" value="NZ_JAWLKE010000003.1"/>
</dbReference>
<comment type="similarity">
    <text evidence="1">Belongs to the acetyl-CoA hydrolase/transferase family.</text>
</comment>
<evidence type="ECO:0000313" key="6">
    <source>
        <dbReference type="Proteomes" id="UP001185899"/>
    </source>
</evidence>
<keyword evidence="5" id="KW-0378">Hydrolase</keyword>
<dbReference type="Gene3D" id="3.30.750.70">
    <property type="entry name" value="4-hydroxybutyrate coenzyme like domains"/>
    <property type="match status" value="1"/>
</dbReference>
<dbReference type="InterPro" id="IPR037171">
    <property type="entry name" value="NagB/RpiA_transferase-like"/>
</dbReference>
<evidence type="ECO:0000259" key="4">
    <source>
        <dbReference type="Pfam" id="PF13336"/>
    </source>
</evidence>
<dbReference type="InterPro" id="IPR046433">
    <property type="entry name" value="ActCoA_hydro"/>
</dbReference>